<reference evidence="2 3" key="1">
    <citation type="journal article" date="2015" name="Nature">
        <title>rRNA introns, odd ribosomes, and small enigmatic genomes across a large radiation of phyla.</title>
        <authorList>
            <person name="Brown C.T."/>
            <person name="Hug L.A."/>
            <person name="Thomas B.C."/>
            <person name="Sharon I."/>
            <person name="Castelle C.J."/>
            <person name="Singh A."/>
            <person name="Wilkins M.J."/>
            <person name="Williams K.H."/>
            <person name="Banfield J.F."/>
        </authorList>
    </citation>
    <scope>NUCLEOTIDE SEQUENCE [LARGE SCALE GENOMIC DNA]</scope>
</reference>
<comment type="caution">
    <text evidence="2">The sequence shown here is derived from an EMBL/GenBank/DDBJ whole genome shotgun (WGS) entry which is preliminary data.</text>
</comment>
<evidence type="ECO:0000313" key="3">
    <source>
        <dbReference type="Proteomes" id="UP000034753"/>
    </source>
</evidence>
<sequence>MFKRLLHSPLISIAILVLIGLMVFALAKLWPRKLAVENGVDNLSGEISTLEKKNSELARLLDYFKSSAYQEREAKIKLNVRRPDESVVFIYQDPKTTNQPDQSIKPADWDLSNLSNFQKWLRYLFGK</sequence>
<evidence type="ECO:0000256" key="1">
    <source>
        <dbReference type="SAM" id="Phobius"/>
    </source>
</evidence>
<keyword evidence="1" id="KW-0812">Transmembrane</keyword>
<feature type="transmembrane region" description="Helical" evidence="1">
    <location>
        <begin position="6"/>
        <end position="27"/>
    </location>
</feature>
<dbReference type="EMBL" id="LCBN01000037">
    <property type="protein sequence ID" value="KKS12927.1"/>
    <property type="molecule type" value="Genomic_DNA"/>
</dbReference>
<gene>
    <name evidence="2" type="ORF">UU67_C0037G0004</name>
</gene>
<protein>
    <submittedName>
        <fullName evidence="2">Septum formation initiator</fullName>
    </submittedName>
</protein>
<organism evidence="2 3">
    <name type="scientific">Candidatus Daviesbacteria bacterium GW2011_GWB1_41_5</name>
    <dbReference type="NCBI Taxonomy" id="1618429"/>
    <lineage>
        <taxon>Bacteria</taxon>
        <taxon>Candidatus Daviesiibacteriota</taxon>
    </lineage>
</organism>
<dbReference type="AlphaFoldDB" id="A0A0G0WLD8"/>
<proteinExistence type="predicted"/>
<keyword evidence="1" id="KW-1133">Transmembrane helix</keyword>
<keyword evidence="1" id="KW-0472">Membrane</keyword>
<accession>A0A0G0WLD8</accession>
<dbReference type="Proteomes" id="UP000034753">
    <property type="component" value="Unassembled WGS sequence"/>
</dbReference>
<evidence type="ECO:0000313" key="2">
    <source>
        <dbReference type="EMBL" id="KKS12927.1"/>
    </source>
</evidence>
<name>A0A0G0WLD8_9BACT</name>